<sequence length="102" mass="11309">MDLPLKKRILIALKAQEQNQFICVVSGPMLPVQRRSDVCPCLNCRTAFASGQGVGGHQQHCKGPPASAEKEGGTIWYLDLNKLPQPEEEEEGFLALLWYADK</sequence>
<dbReference type="Proteomes" id="UP001293254">
    <property type="component" value="Unassembled WGS sequence"/>
</dbReference>
<proteinExistence type="predicted"/>
<name>A0AAE1XY18_9LAMI</name>
<dbReference type="EMBL" id="JACGWO010000009">
    <property type="protein sequence ID" value="KAK4419671.1"/>
    <property type="molecule type" value="Genomic_DNA"/>
</dbReference>
<comment type="caution">
    <text evidence="1">The sequence shown here is derived from an EMBL/GenBank/DDBJ whole genome shotgun (WGS) entry which is preliminary data.</text>
</comment>
<organism evidence="1 2">
    <name type="scientific">Sesamum alatum</name>
    <dbReference type="NCBI Taxonomy" id="300844"/>
    <lineage>
        <taxon>Eukaryota</taxon>
        <taxon>Viridiplantae</taxon>
        <taxon>Streptophyta</taxon>
        <taxon>Embryophyta</taxon>
        <taxon>Tracheophyta</taxon>
        <taxon>Spermatophyta</taxon>
        <taxon>Magnoliopsida</taxon>
        <taxon>eudicotyledons</taxon>
        <taxon>Gunneridae</taxon>
        <taxon>Pentapetalae</taxon>
        <taxon>asterids</taxon>
        <taxon>lamiids</taxon>
        <taxon>Lamiales</taxon>
        <taxon>Pedaliaceae</taxon>
        <taxon>Sesamum</taxon>
    </lineage>
</organism>
<accession>A0AAE1XY18</accession>
<protein>
    <submittedName>
        <fullName evidence="1">Uncharacterized protein</fullName>
    </submittedName>
</protein>
<evidence type="ECO:0000313" key="2">
    <source>
        <dbReference type="Proteomes" id="UP001293254"/>
    </source>
</evidence>
<dbReference type="AlphaFoldDB" id="A0AAE1XY18"/>
<gene>
    <name evidence="1" type="ORF">Salat_2380000</name>
</gene>
<reference evidence="1" key="1">
    <citation type="submission" date="2020-06" db="EMBL/GenBank/DDBJ databases">
        <authorList>
            <person name="Li T."/>
            <person name="Hu X."/>
            <person name="Zhang T."/>
            <person name="Song X."/>
            <person name="Zhang H."/>
            <person name="Dai N."/>
            <person name="Sheng W."/>
            <person name="Hou X."/>
            <person name="Wei L."/>
        </authorList>
    </citation>
    <scope>NUCLEOTIDE SEQUENCE</scope>
    <source>
        <strain evidence="1">3651</strain>
        <tissue evidence="1">Leaf</tissue>
    </source>
</reference>
<evidence type="ECO:0000313" key="1">
    <source>
        <dbReference type="EMBL" id="KAK4419671.1"/>
    </source>
</evidence>
<reference evidence="1" key="2">
    <citation type="journal article" date="2024" name="Plant">
        <title>Genomic evolution and insights into agronomic trait innovations of Sesamum species.</title>
        <authorList>
            <person name="Miao H."/>
            <person name="Wang L."/>
            <person name="Qu L."/>
            <person name="Liu H."/>
            <person name="Sun Y."/>
            <person name="Le M."/>
            <person name="Wang Q."/>
            <person name="Wei S."/>
            <person name="Zheng Y."/>
            <person name="Lin W."/>
            <person name="Duan Y."/>
            <person name="Cao H."/>
            <person name="Xiong S."/>
            <person name="Wang X."/>
            <person name="Wei L."/>
            <person name="Li C."/>
            <person name="Ma Q."/>
            <person name="Ju M."/>
            <person name="Zhao R."/>
            <person name="Li G."/>
            <person name="Mu C."/>
            <person name="Tian Q."/>
            <person name="Mei H."/>
            <person name="Zhang T."/>
            <person name="Gao T."/>
            <person name="Zhang H."/>
        </authorList>
    </citation>
    <scope>NUCLEOTIDE SEQUENCE</scope>
    <source>
        <strain evidence="1">3651</strain>
    </source>
</reference>
<keyword evidence="2" id="KW-1185">Reference proteome</keyword>